<dbReference type="InterPro" id="IPR010298">
    <property type="entry name" value="YacP-like"/>
</dbReference>
<dbReference type="OrthoDB" id="164128at2"/>
<dbReference type="Pfam" id="PF05991">
    <property type="entry name" value="NYN_YacP"/>
    <property type="match status" value="1"/>
</dbReference>
<evidence type="ECO:0000313" key="2">
    <source>
        <dbReference type="Proteomes" id="UP000050430"/>
    </source>
</evidence>
<organism evidence="1 2">
    <name type="scientific">Leptolinea tardivitalis</name>
    <dbReference type="NCBI Taxonomy" id="229920"/>
    <lineage>
        <taxon>Bacteria</taxon>
        <taxon>Bacillati</taxon>
        <taxon>Chloroflexota</taxon>
        <taxon>Anaerolineae</taxon>
        <taxon>Anaerolineales</taxon>
        <taxon>Anaerolineaceae</taxon>
        <taxon>Leptolinea</taxon>
    </lineage>
</organism>
<sequence>MLYLIDGHNLIPFVRGLSLKQMDDEMRLLSLLQDFARGKKVKMEVFFDGAAPGWAGTKNFGSITAHFVVRGKTADEAIRQRLGQIPQGSGVAVVSSDRQVQTEARNHRAEVIPSGVFAQNLVLPPPQPQPQKRKKTNQVELDENEIDEWLQLFGDDADN</sequence>
<dbReference type="STRING" id="229920.ADM99_04840"/>
<dbReference type="AlphaFoldDB" id="A0A0P6X213"/>
<comment type="caution">
    <text evidence="1">The sequence shown here is derived from an EMBL/GenBank/DDBJ whole genome shotgun (WGS) entry which is preliminary data.</text>
</comment>
<evidence type="ECO:0000313" key="1">
    <source>
        <dbReference type="EMBL" id="KPL73503.1"/>
    </source>
</evidence>
<accession>A0A0P6X213</accession>
<protein>
    <recommendedName>
        <fullName evidence="3">RNA-binding protein</fullName>
    </recommendedName>
</protein>
<reference evidence="1 2" key="1">
    <citation type="submission" date="2015-07" db="EMBL/GenBank/DDBJ databases">
        <title>Genome sequence of Leptolinea tardivitalis DSM 16556.</title>
        <authorList>
            <person name="Hemp J."/>
            <person name="Ward L.M."/>
            <person name="Pace L.A."/>
            <person name="Fischer W.W."/>
        </authorList>
    </citation>
    <scope>NUCLEOTIDE SEQUENCE [LARGE SCALE GENOMIC DNA]</scope>
    <source>
        <strain evidence="1 2">YMTK-2</strain>
    </source>
</reference>
<name>A0A0P6X213_9CHLR</name>
<proteinExistence type="predicted"/>
<dbReference type="RefSeq" id="WP_062421980.1">
    <property type="nucleotide sequence ID" value="NZ_BBYA01000009.1"/>
</dbReference>
<gene>
    <name evidence="1" type="ORF">ADM99_04840</name>
</gene>
<dbReference type="Proteomes" id="UP000050430">
    <property type="component" value="Unassembled WGS sequence"/>
</dbReference>
<dbReference type="EMBL" id="LGCK01000006">
    <property type="protein sequence ID" value="KPL73503.1"/>
    <property type="molecule type" value="Genomic_DNA"/>
</dbReference>
<keyword evidence="2" id="KW-1185">Reference proteome</keyword>
<evidence type="ECO:0008006" key="3">
    <source>
        <dbReference type="Google" id="ProtNLM"/>
    </source>
</evidence>